<dbReference type="AlphaFoldDB" id="A0A7H8RCY0"/>
<dbReference type="EMBL" id="CP055903">
    <property type="protein sequence ID" value="QKX64289.1"/>
    <property type="molecule type" value="Genomic_DNA"/>
</dbReference>
<evidence type="ECO:0000313" key="14">
    <source>
        <dbReference type="EMBL" id="QKX64289.1"/>
    </source>
</evidence>
<dbReference type="FunFam" id="3.40.970.10:FF:000001">
    <property type="entry name" value="Ribonuclease H1"/>
    <property type="match status" value="1"/>
</dbReference>
<comment type="cofactor">
    <cofactor evidence="2">
        <name>Mg(2+)</name>
        <dbReference type="ChEBI" id="CHEBI:18420"/>
    </cofactor>
</comment>
<dbReference type="InterPro" id="IPR009027">
    <property type="entry name" value="Ribosomal_bL9/RNase_H1_N"/>
</dbReference>
<dbReference type="InterPro" id="IPR037056">
    <property type="entry name" value="RNase_H1_N_sf"/>
</dbReference>
<dbReference type="Gene3D" id="3.40.970.10">
    <property type="entry name" value="Ribonuclease H1, N-terminal domain"/>
    <property type="match status" value="2"/>
</dbReference>
<feature type="compositionally biased region" description="Low complexity" evidence="12">
    <location>
        <begin position="379"/>
        <end position="394"/>
    </location>
</feature>
<dbReference type="InterPro" id="IPR036397">
    <property type="entry name" value="RNaseH_sf"/>
</dbReference>
<reference evidence="15" key="1">
    <citation type="submission" date="2020-06" db="EMBL/GenBank/DDBJ databases">
        <title>A chromosome-scale genome assembly of Talaromyces rugulosus W13939.</title>
        <authorList>
            <person name="Wang B."/>
            <person name="Guo L."/>
            <person name="Ye K."/>
            <person name="Wang L."/>
        </authorList>
    </citation>
    <scope>NUCLEOTIDE SEQUENCE [LARGE SCALE GENOMIC DNA]</scope>
    <source>
        <strain evidence="15">W13939</strain>
    </source>
</reference>
<evidence type="ECO:0000256" key="6">
    <source>
        <dbReference type="ARBA" id="ARBA00017721"/>
    </source>
</evidence>
<evidence type="ECO:0000256" key="12">
    <source>
        <dbReference type="SAM" id="MobiDB-lite"/>
    </source>
</evidence>
<dbReference type="CDD" id="cd09280">
    <property type="entry name" value="RNase_HI_eukaryote_like"/>
    <property type="match status" value="1"/>
</dbReference>
<evidence type="ECO:0000256" key="3">
    <source>
        <dbReference type="ARBA" id="ARBA00004065"/>
    </source>
</evidence>
<proteinExistence type="inferred from homology"/>
<evidence type="ECO:0000259" key="13">
    <source>
        <dbReference type="PROSITE" id="PS50879"/>
    </source>
</evidence>
<evidence type="ECO:0000256" key="1">
    <source>
        <dbReference type="ARBA" id="ARBA00000077"/>
    </source>
</evidence>
<keyword evidence="15" id="KW-1185">Reference proteome</keyword>
<dbReference type="GeneID" id="55998941"/>
<evidence type="ECO:0000256" key="11">
    <source>
        <dbReference type="ARBA" id="ARBA00022842"/>
    </source>
</evidence>
<feature type="region of interest" description="Disordered" evidence="12">
    <location>
        <begin position="379"/>
        <end position="401"/>
    </location>
</feature>
<feature type="region of interest" description="Disordered" evidence="12">
    <location>
        <begin position="153"/>
        <end position="181"/>
    </location>
</feature>
<dbReference type="InterPro" id="IPR012337">
    <property type="entry name" value="RNaseH-like_sf"/>
</dbReference>
<dbReference type="GO" id="GO:0046872">
    <property type="term" value="F:metal ion binding"/>
    <property type="evidence" value="ECO:0007669"/>
    <property type="project" value="UniProtKB-KW"/>
</dbReference>
<feature type="domain" description="RNase H type-1" evidence="13">
    <location>
        <begin position="230"/>
        <end position="381"/>
    </location>
</feature>
<dbReference type="OrthoDB" id="407198at2759"/>
<dbReference type="Pfam" id="PF01693">
    <property type="entry name" value="Cauli_VI"/>
    <property type="match status" value="2"/>
</dbReference>
<sequence length="416" mass="45404">MNNNNNTSTTTPSPSPGPTPTDDVIFARTVTKTAAGVKRKRGPTAKYYAVKRGFIPGVYFNWNDCLAQVTGFKNADFKTFPSIDQANSFIKGEKINIDTKNGEEPTRFYGVQRGRVPGVYLDWSEAQAQIIGFVRPRFKKFESRREAEEFVQIGQKEAGKDAPAPAPVPGTTATNPRDEKGEEVAAGIAPLPPNAEDGFDPNVLLEPATGKVVYRAPDQKKETKTQPTAPPGMLRIYTDGSSLGNGHKGAQAGVGVYFGPGDTSRNVSEPLKGSRQTNQRAELTAILRALEIAPRHRPVTIVTDSRYSIDCVTTWFHKWVRNNWQTSDNRPVENRDLIQAVLVKINERESLKVTTNFEWVKGHNRHFGNEEADKLAVGGARKGAAGAAGGSVASPEVADDIPEELADELADEDDDI</sequence>
<evidence type="ECO:0000256" key="7">
    <source>
        <dbReference type="ARBA" id="ARBA00022722"/>
    </source>
</evidence>
<dbReference type="InterPro" id="IPR002156">
    <property type="entry name" value="RNaseH_domain"/>
</dbReference>
<evidence type="ECO:0000256" key="5">
    <source>
        <dbReference type="ARBA" id="ARBA00012180"/>
    </source>
</evidence>
<evidence type="ECO:0000256" key="8">
    <source>
        <dbReference type="ARBA" id="ARBA00022723"/>
    </source>
</evidence>
<comment type="similarity">
    <text evidence="4">Belongs to the RNase H family.</text>
</comment>
<dbReference type="Gene3D" id="3.30.420.10">
    <property type="entry name" value="Ribonuclease H-like superfamily/Ribonuclease H"/>
    <property type="match status" value="1"/>
</dbReference>
<evidence type="ECO:0000256" key="2">
    <source>
        <dbReference type="ARBA" id="ARBA00001946"/>
    </source>
</evidence>
<keyword evidence="8" id="KW-0479">Metal-binding</keyword>
<dbReference type="PANTHER" id="PTHR10642:SF26">
    <property type="entry name" value="RIBONUCLEASE H1"/>
    <property type="match status" value="1"/>
</dbReference>
<dbReference type="Proteomes" id="UP000509510">
    <property type="component" value="Chromosome VI"/>
</dbReference>
<comment type="function">
    <text evidence="3">Endonuclease that specifically degrades the RNA of RNA-DNA hybrids.</text>
</comment>
<dbReference type="GO" id="GO:0004523">
    <property type="term" value="F:RNA-DNA hybrid ribonuclease activity"/>
    <property type="evidence" value="ECO:0007669"/>
    <property type="project" value="UniProtKB-EC"/>
</dbReference>
<protein>
    <recommendedName>
        <fullName evidence="6">Ribonuclease H</fullName>
        <ecNumber evidence="5">3.1.26.4</ecNumber>
    </recommendedName>
</protein>
<evidence type="ECO:0000256" key="10">
    <source>
        <dbReference type="ARBA" id="ARBA00022801"/>
    </source>
</evidence>
<dbReference type="GO" id="GO:0003676">
    <property type="term" value="F:nucleic acid binding"/>
    <property type="evidence" value="ECO:0007669"/>
    <property type="project" value="InterPro"/>
</dbReference>
<dbReference type="FunFam" id="3.30.420.10:FF:000090">
    <property type="entry name" value="Ribonuclease H"/>
    <property type="match status" value="1"/>
</dbReference>
<dbReference type="Pfam" id="PF00075">
    <property type="entry name" value="RNase_H"/>
    <property type="match status" value="1"/>
</dbReference>
<dbReference type="PROSITE" id="PS50879">
    <property type="entry name" value="RNASE_H_1"/>
    <property type="match status" value="1"/>
</dbReference>
<keyword evidence="9" id="KW-0255">Endonuclease</keyword>
<name>A0A7H8RCY0_TALRU</name>
<organism evidence="14 15">
    <name type="scientific">Talaromyces rugulosus</name>
    <name type="common">Penicillium rugulosum</name>
    <dbReference type="NCBI Taxonomy" id="121627"/>
    <lineage>
        <taxon>Eukaryota</taxon>
        <taxon>Fungi</taxon>
        <taxon>Dikarya</taxon>
        <taxon>Ascomycota</taxon>
        <taxon>Pezizomycotina</taxon>
        <taxon>Eurotiomycetes</taxon>
        <taxon>Eurotiomycetidae</taxon>
        <taxon>Eurotiales</taxon>
        <taxon>Trichocomaceae</taxon>
        <taxon>Talaromyces</taxon>
        <taxon>Talaromyces sect. Islandici</taxon>
    </lineage>
</organism>
<feature type="region of interest" description="Disordered" evidence="12">
    <location>
        <begin position="1"/>
        <end position="22"/>
    </location>
</feature>
<keyword evidence="7" id="KW-0540">Nuclease</keyword>
<dbReference type="SUPFAM" id="SSF55658">
    <property type="entry name" value="L9 N-domain-like"/>
    <property type="match status" value="2"/>
</dbReference>
<dbReference type="PANTHER" id="PTHR10642">
    <property type="entry name" value="RIBONUCLEASE H1"/>
    <property type="match status" value="1"/>
</dbReference>
<dbReference type="SUPFAM" id="SSF53098">
    <property type="entry name" value="Ribonuclease H-like"/>
    <property type="match status" value="1"/>
</dbReference>
<evidence type="ECO:0000313" key="15">
    <source>
        <dbReference type="Proteomes" id="UP000509510"/>
    </source>
</evidence>
<dbReference type="FunFam" id="3.40.970.10:FF:000002">
    <property type="entry name" value="Ribonuclease H"/>
    <property type="match status" value="1"/>
</dbReference>
<comment type="catalytic activity">
    <reaction evidence="1">
        <text>Endonucleolytic cleavage to 5'-phosphomonoester.</text>
        <dbReference type="EC" id="3.1.26.4"/>
    </reaction>
</comment>
<dbReference type="InterPro" id="IPR011320">
    <property type="entry name" value="RNase_H1_N"/>
</dbReference>
<gene>
    <name evidence="14" type="ORF">TRUGW13939_11463</name>
</gene>
<keyword evidence="11" id="KW-0460">Magnesium</keyword>
<feature type="compositionally biased region" description="Low complexity" evidence="12">
    <location>
        <begin position="1"/>
        <end position="12"/>
    </location>
</feature>
<dbReference type="RefSeq" id="XP_035350463.1">
    <property type="nucleotide sequence ID" value="XM_035494570.1"/>
</dbReference>
<accession>A0A7H8RCY0</accession>
<dbReference type="InterPro" id="IPR050092">
    <property type="entry name" value="RNase_H"/>
</dbReference>
<feature type="region of interest" description="Disordered" evidence="12">
    <location>
        <begin position="214"/>
        <end position="245"/>
    </location>
</feature>
<dbReference type="KEGG" id="trg:TRUGW13939_11463"/>
<evidence type="ECO:0000256" key="4">
    <source>
        <dbReference type="ARBA" id="ARBA00005300"/>
    </source>
</evidence>
<evidence type="ECO:0000256" key="9">
    <source>
        <dbReference type="ARBA" id="ARBA00022759"/>
    </source>
</evidence>
<keyword evidence="10" id="KW-0378">Hydrolase</keyword>
<dbReference type="EC" id="3.1.26.4" evidence="5"/>
<dbReference type="GO" id="GO:0043137">
    <property type="term" value="P:DNA replication, removal of RNA primer"/>
    <property type="evidence" value="ECO:0007669"/>
    <property type="project" value="TreeGrafter"/>
</dbReference>